<keyword evidence="4 6" id="KW-0238">DNA-binding</keyword>
<dbReference type="Pfam" id="PF00486">
    <property type="entry name" value="Trans_reg_C"/>
    <property type="match status" value="1"/>
</dbReference>
<dbReference type="Gene3D" id="3.40.50.300">
    <property type="entry name" value="P-loop containing nucleotide triphosphate hydrolases"/>
    <property type="match status" value="1"/>
</dbReference>
<evidence type="ECO:0000256" key="1">
    <source>
        <dbReference type="ARBA" id="ARBA00005820"/>
    </source>
</evidence>
<dbReference type="Pfam" id="PF00931">
    <property type="entry name" value="NB-ARC"/>
    <property type="match status" value="1"/>
</dbReference>
<dbReference type="CDD" id="cd15831">
    <property type="entry name" value="BTAD"/>
    <property type="match status" value="1"/>
</dbReference>
<dbReference type="InterPro" id="IPR005158">
    <property type="entry name" value="BTAD"/>
</dbReference>
<keyword evidence="5" id="KW-0804">Transcription</keyword>
<feature type="DNA-binding region" description="OmpR/PhoB-type" evidence="6">
    <location>
        <begin position="1"/>
        <end position="98"/>
    </location>
</feature>
<dbReference type="InterPro" id="IPR002182">
    <property type="entry name" value="NB-ARC"/>
</dbReference>
<dbReference type="SUPFAM" id="SSF46894">
    <property type="entry name" value="C-terminal effector domain of the bipartite response regulators"/>
    <property type="match status" value="1"/>
</dbReference>
<keyword evidence="9" id="KW-1185">Reference proteome</keyword>
<keyword evidence="2" id="KW-0902">Two-component regulatory system</keyword>
<dbReference type="PANTHER" id="PTHR35807">
    <property type="entry name" value="TRANSCRIPTIONAL REGULATOR REDD-RELATED"/>
    <property type="match status" value="1"/>
</dbReference>
<dbReference type="InterPro" id="IPR036388">
    <property type="entry name" value="WH-like_DNA-bd_sf"/>
</dbReference>
<comment type="similarity">
    <text evidence="1">Belongs to the AfsR/DnrI/RedD regulatory family.</text>
</comment>
<dbReference type="Proteomes" id="UP001057702">
    <property type="component" value="Unassembled WGS sequence"/>
</dbReference>
<evidence type="ECO:0000256" key="2">
    <source>
        <dbReference type="ARBA" id="ARBA00023012"/>
    </source>
</evidence>
<dbReference type="InterPro" id="IPR003593">
    <property type="entry name" value="AAA+_ATPase"/>
</dbReference>
<evidence type="ECO:0000256" key="5">
    <source>
        <dbReference type="ARBA" id="ARBA00023163"/>
    </source>
</evidence>
<dbReference type="SMART" id="SM00382">
    <property type="entry name" value="AAA"/>
    <property type="match status" value="1"/>
</dbReference>
<dbReference type="Gene3D" id="1.25.40.10">
    <property type="entry name" value="Tetratricopeptide repeat domain"/>
    <property type="match status" value="1"/>
</dbReference>
<organism evidence="8 9">
    <name type="scientific">Streptomyces humicola</name>
    <dbReference type="NCBI Taxonomy" id="2953240"/>
    <lineage>
        <taxon>Bacteria</taxon>
        <taxon>Bacillati</taxon>
        <taxon>Actinomycetota</taxon>
        <taxon>Actinomycetes</taxon>
        <taxon>Kitasatosporales</taxon>
        <taxon>Streptomycetaceae</taxon>
        <taxon>Streptomyces</taxon>
    </lineage>
</organism>
<evidence type="ECO:0000313" key="8">
    <source>
        <dbReference type="EMBL" id="MCQ4080563.1"/>
    </source>
</evidence>
<evidence type="ECO:0000256" key="6">
    <source>
        <dbReference type="PROSITE-ProRule" id="PRU01091"/>
    </source>
</evidence>
<protein>
    <submittedName>
        <fullName evidence="8">NB-ARC domain-containing protein</fullName>
    </submittedName>
</protein>
<dbReference type="RefSeq" id="WP_255919473.1">
    <property type="nucleotide sequence ID" value="NZ_JANFNG010000004.1"/>
</dbReference>
<evidence type="ECO:0000256" key="4">
    <source>
        <dbReference type="ARBA" id="ARBA00023125"/>
    </source>
</evidence>
<dbReference type="InterPro" id="IPR011990">
    <property type="entry name" value="TPR-like_helical_dom_sf"/>
</dbReference>
<evidence type="ECO:0000313" key="9">
    <source>
        <dbReference type="Proteomes" id="UP001057702"/>
    </source>
</evidence>
<reference evidence="8" key="1">
    <citation type="submission" date="2022-06" db="EMBL/GenBank/DDBJ databases">
        <title>Draft genome sequence of Streptomyces sp. RB6PN25 isolated from peat swamp forest in Thailand.</title>
        <authorList>
            <person name="Duangmal K."/>
            <person name="Klaysubun C."/>
        </authorList>
    </citation>
    <scope>NUCLEOTIDE SEQUENCE</scope>
    <source>
        <strain evidence="8">RB6PN25</strain>
    </source>
</reference>
<evidence type="ECO:0000259" key="7">
    <source>
        <dbReference type="PROSITE" id="PS51755"/>
    </source>
</evidence>
<dbReference type="InterPro" id="IPR001867">
    <property type="entry name" value="OmpR/PhoB-type_DNA-bd"/>
</dbReference>
<sequence length="633" mass="67154">MTDAVYFGLLGPLEIRYAGRTVPLQAGRQRAVLALMLLQPGHEVTAQSFIKYLWDGEPPAGARNTVQAYVARLRRTLRESTGSDTAIRTGSTGYALAAADEAVDLTRFRSLASAAERHLARGQLAAASHQLRDALGLWRGSALQDVLCDLLQRDEAPALEEERLHVVERLCDIDLTRGGPGSPAAALSLLRPVIAERPLHERPWCQLIAALYRCGRRAEALSAYHDVARLLYAELGVEPGPDLRAVHRSVLDDVDVEWPPRRERATVCGAAPVHDAWSEPRQLPGGPPEVAGRDAEADRAVRRLTTPPAAGTVPIVVVTGAPGSGKTALAVRVARSLADRFPDGQLFLPLADPCGAPRSPGALLTDALYATGQTDGAQPPCPAAQSARLRARLAGRRVLLVLDDATDAEQVMPLLPGEPGCAVLVTARTELPALTAFHGAHRLVLDALSPQASLALLGQIIGAERIAAEPHAAAELAALCGHLPLALCVAAANLAGRRFTSVGSYAAELRTGDRLALLSLCGGGAVKGTFDRSYRALPAPAQRLFRLLGSTPLPEVTTKDAAVLAGLAEREAEEHLQRLTAAHLASEHAPGSVRLPGLLRLYAAERARAEEAPSDLNAARARLLRRQLVPLVG</sequence>
<dbReference type="PANTHER" id="PTHR35807:SF1">
    <property type="entry name" value="TRANSCRIPTIONAL REGULATOR REDD"/>
    <property type="match status" value="1"/>
</dbReference>
<feature type="domain" description="OmpR/PhoB-type" evidence="7">
    <location>
        <begin position="1"/>
        <end position="98"/>
    </location>
</feature>
<dbReference type="SMART" id="SM01043">
    <property type="entry name" value="BTAD"/>
    <property type="match status" value="1"/>
</dbReference>
<dbReference type="InterPro" id="IPR051677">
    <property type="entry name" value="AfsR-DnrI-RedD_regulator"/>
</dbReference>
<dbReference type="PRINTS" id="PR00364">
    <property type="entry name" value="DISEASERSIST"/>
</dbReference>
<dbReference type="SUPFAM" id="SSF52540">
    <property type="entry name" value="P-loop containing nucleoside triphosphate hydrolases"/>
    <property type="match status" value="1"/>
</dbReference>
<comment type="caution">
    <text evidence="8">The sequence shown here is derived from an EMBL/GenBank/DDBJ whole genome shotgun (WGS) entry which is preliminary data.</text>
</comment>
<dbReference type="Pfam" id="PF03704">
    <property type="entry name" value="BTAD"/>
    <property type="match status" value="1"/>
</dbReference>
<keyword evidence="3" id="KW-0805">Transcription regulation</keyword>
<dbReference type="InterPro" id="IPR027417">
    <property type="entry name" value="P-loop_NTPase"/>
</dbReference>
<dbReference type="PROSITE" id="PS51755">
    <property type="entry name" value="OMPR_PHOB"/>
    <property type="match status" value="1"/>
</dbReference>
<dbReference type="EMBL" id="JANFNG010000004">
    <property type="protein sequence ID" value="MCQ4080563.1"/>
    <property type="molecule type" value="Genomic_DNA"/>
</dbReference>
<dbReference type="InterPro" id="IPR016032">
    <property type="entry name" value="Sig_transdc_resp-reg_C-effctor"/>
</dbReference>
<proteinExistence type="inferred from homology"/>
<dbReference type="SMART" id="SM00862">
    <property type="entry name" value="Trans_reg_C"/>
    <property type="match status" value="1"/>
</dbReference>
<name>A0ABT1PSB0_9ACTN</name>
<dbReference type="SUPFAM" id="SSF48452">
    <property type="entry name" value="TPR-like"/>
    <property type="match status" value="1"/>
</dbReference>
<dbReference type="Gene3D" id="1.10.10.10">
    <property type="entry name" value="Winged helix-like DNA-binding domain superfamily/Winged helix DNA-binding domain"/>
    <property type="match status" value="1"/>
</dbReference>
<gene>
    <name evidence="8" type="ORF">NGB36_08090</name>
</gene>
<accession>A0ABT1PSB0</accession>
<evidence type="ECO:0000256" key="3">
    <source>
        <dbReference type="ARBA" id="ARBA00023015"/>
    </source>
</evidence>